<dbReference type="Proteomes" id="UP000633619">
    <property type="component" value="Unassembled WGS sequence"/>
</dbReference>
<dbReference type="InterPro" id="IPR000281">
    <property type="entry name" value="HTH_RpiR"/>
</dbReference>
<dbReference type="InterPro" id="IPR009057">
    <property type="entry name" value="Homeodomain-like_sf"/>
</dbReference>
<sequence length="292" mass="32876">MTKQSDIFQRIRQKSSQMSKAQRKIARYIENNPDTAAFLTTAKLAERAGVGEATIIRFSTFLGYSGFTDMQHSLQEQLRKRITTVERLDLAGDIYPEEQRIAYEILNDDIANLNQTIQMLDAKVFGEAAKQIHQADTITVVALRSSHSLGFFLTFYLQLLKKHAELITESDTMFEKLSTLTEKDLVIGISFPRYTSRTIQAMQFVRKRNVPTLAITDAHSSPLAGVSDLCLVAASNLPSFLDSFVAPLSLINALLTAAARMNKAEVTRHLKNMESLWEMEGIYHQPDSPKKE</sequence>
<dbReference type="SUPFAM" id="SSF46689">
    <property type="entry name" value="Homeodomain-like"/>
    <property type="match status" value="1"/>
</dbReference>
<dbReference type="PANTHER" id="PTHR30514:SF18">
    <property type="entry name" value="RPIR-FAMILY TRANSCRIPTIONAL REGULATOR"/>
    <property type="match status" value="1"/>
</dbReference>
<accession>A0A8I1AC01</accession>
<evidence type="ECO:0000256" key="1">
    <source>
        <dbReference type="ARBA" id="ARBA00023015"/>
    </source>
</evidence>
<reference evidence="6 7" key="1">
    <citation type="submission" date="2020-12" db="EMBL/GenBank/DDBJ databases">
        <title>WGS of Thermoactinomyces spp.</title>
        <authorList>
            <person name="Cheng K."/>
        </authorList>
    </citation>
    <scope>NUCLEOTIDE SEQUENCE [LARGE SCALE GENOMIC DNA]</scope>
    <source>
        <strain evidence="7">CICC 10671\DSM 43846</strain>
    </source>
</reference>
<dbReference type="AlphaFoldDB" id="A0A8I1AC01"/>
<evidence type="ECO:0000259" key="4">
    <source>
        <dbReference type="PROSITE" id="PS51071"/>
    </source>
</evidence>
<protein>
    <submittedName>
        <fullName evidence="6">MurR/RpiR family transcriptional regulator</fullName>
    </submittedName>
</protein>
<dbReference type="InterPro" id="IPR035472">
    <property type="entry name" value="RpiR-like_SIS"/>
</dbReference>
<evidence type="ECO:0000313" key="7">
    <source>
        <dbReference type="Proteomes" id="UP000633619"/>
    </source>
</evidence>
<dbReference type="SUPFAM" id="SSF53697">
    <property type="entry name" value="SIS domain"/>
    <property type="match status" value="1"/>
</dbReference>
<evidence type="ECO:0000256" key="3">
    <source>
        <dbReference type="ARBA" id="ARBA00023163"/>
    </source>
</evidence>
<feature type="domain" description="HTH rpiR-type" evidence="4">
    <location>
        <begin position="5"/>
        <end position="81"/>
    </location>
</feature>
<dbReference type="Gene3D" id="3.40.50.10490">
    <property type="entry name" value="Glucose-6-phosphate isomerase like protein, domain 1"/>
    <property type="match status" value="1"/>
</dbReference>
<keyword evidence="7" id="KW-1185">Reference proteome</keyword>
<evidence type="ECO:0000259" key="5">
    <source>
        <dbReference type="PROSITE" id="PS51464"/>
    </source>
</evidence>
<dbReference type="RefSeq" id="WP_181731448.1">
    <property type="nucleotide sequence ID" value="NZ_JACEIR010000002.1"/>
</dbReference>
<keyword evidence="3" id="KW-0804">Transcription</keyword>
<proteinExistence type="predicted"/>
<dbReference type="GO" id="GO:0003700">
    <property type="term" value="F:DNA-binding transcription factor activity"/>
    <property type="evidence" value="ECO:0007669"/>
    <property type="project" value="InterPro"/>
</dbReference>
<dbReference type="InterPro" id="IPR047640">
    <property type="entry name" value="RpiR-like"/>
</dbReference>
<dbReference type="PROSITE" id="PS51071">
    <property type="entry name" value="HTH_RPIR"/>
    <property type="match status" value="1"/>
</dbReference>
<dbReference type="GO" id="GO:0003677">
    <property type="term" value="F:DNA binding"/>
    <property type="evidence" value="ECO:0007669"/>
    <property type="project" value="UniProtKB-KW"/>
</dbReference>
<evidence type="ECO:0000313" key="6">
    <source>
        <dbReference type="EMBL" id="MBH8595136.1"/>
    </source>
</evidence>
<gene>
    <name evidence="6" type="ORF">I8U20_07310</name>
</gene>
<keyword evidence="1" id="KW-0805">Transcription regulation</keyword>
<dbReference type="Pfam" id="PF01418">
    <property type="entry name" value="HTH_6"/>
    <property type="match status" value="1"/>
</dbReference>
<keyword evidence="2" id="KW-0238">DNA-binding</keyword>
<dbReference type="CDD" id="cd05013">
    <property type="entry name" value="SIS_RpiR"/>
    <property type="match status" value="1"/>
</dbReference>
<evidence type="ECO:0000256" key="2">
    <source>
        <dbReference type="ARBA" id="ARBA00023125"/>
    </source>
</evidence>
<name>A0A8I1AC01_THEIN</name>
<dbReference type="GO" id="GO:0097367">
    <property type="term" value="F:carbohydrate derivative binding"/>
    <property type="evidence" value="ECO:0007669"/>
    <property type="project" value="InterPro"/>
</dbReference>
<dbReference type="PROSITE" id="PS51464">
    <property type="entry name" value="SIS"/>
    <property type="match status" value="1"/>
</dbReference>
<dbReference type="EMBL" id="JAECVW010000003">
    <property type="protein sequence ID" value="MBH8595136.1"/>
    <property type="molecule type" value="Genomic_DNA"/>
</dbReference>
<feature type="domain" description="SIS" evidence="5">
    <location>
        <begin position="128"/>
        <end position="264"/>
    </location>
</feature>
<dbReference type="Gene3D" id="1.10.10.10">
    <property type="entry name" value="Winged helix-like DNA-binding domain superfamily/Winged helix DNA-binding domain"/>
    <property type="match status" value="1"/>
</dbReference>
<dbReference type="InterPro" id="IPR001347">
    <property type="entry name" value="SIS_dom"/>
</dbReference>
<dbReference type="GO" id="GO:1901135">
    <property type="term" value="P:carbohydrate derivative metabolic process"/>
    <property type="evidence" value="ECO:0007669"/>
    <property type="project" value="InterPro"/>
</dbReference>
<comment type="caution">
    <text evidence="6">The sequence shown here is derived from an EMBL/GenBank/DDBJ whole genome shotgun (WGS) entry which is preliminary data.</text>
</comment>
<dbReference type="InterPro" id="IPR036388">
    <property type="entry name" value="WH-like_DNA-bd_sf"/>
</dbReference>
<dbReference type="Pfam" id="PF01380">
    <property type="entry name" value="SIS"/>
    <property type="match status" value="1"/>
</dbReference>
<organism evidence="6 7">
    <name type="scientific">Thermoactinomyces intermedius</name>
    <dbReference type="NCBI Taxonomy" id="2024"/>
    <lineage>
        <taxon>Bacteria</taxon>
        <taxon>Bacillati</taxon>
        <taxon>Bacillota</taxon>
        <taxon>Bacilli</taxon>
        <taxon>Bacillales</taxon>
        <taxon>Thermoactinomycetaceae</taxon>
        <taxon>Thermoactinomyces</taxon>
    </lineage>
</organism>
<dbReference type="InterPro" id="IPR046348">
    <property type="entry name" value="SIS_dom_sf"/>
</dbReference>
<dbReference type="PANTHER" id="PTHR30514">
    <property type="entry name" value="GLUCOKINASE"/>
    <property type="match status" value="1"/>
</dbReference>